<reference evidence="6 7" key="1">
    <citation type="submission" date="2018-01" db="EMBL/GenBank/DDBJ databases">
        <title>Draft genome sequence of Jiangella sp. GTF31.</title>
        <authorList>
            <person name="Sahin N."/>
            <person name="Ay H."/>
            <person name="Saygin H."/>
        </authorList>
    </citation>
    <scope>NUCLEOTIDE SEQUENCE [LARGE SCALE GENOMIC DNA]</scope>
    <source>
        <strain evidence="6 7">GTF31</strain>
    </source>
</reference>
<dbReference type="InterPro" id="IPR011075">
    <property type="entry name" value="TetR_C"/>
</dbReference>
<keyword evidence="3" id="KW-0804">Transcription</keyword>
<proteinExistence type="predicted"/>
<comment type="caution">
    <text evidence="6">The sequence shown here is derived from an EMBL/GenBank/DDBJ whole genome shotgun (WGS) entry which is preliminary data.</text>
</comment>
<dbReference type="GO" id="GO:0003677">
    <property type="term" value="F:DNA binding"/>
    <property type="evidence" value="ECO:0007669"/>
    <property type="project" value="UniProtKB-UniRule"/>
</dbReference>
<dbReference type="Proteomes" id="UP000248764">
    <property type="component" value="Unassembled WGS sequence"/>
</dbReference>
<dbReference type="PANTHER" id="PTHR47506">
    <property type="entry name" value="TRANSCRIPTIONAL REGULATORY PROTEIN"/>
    <property type="match status" value="1"/>
</dbReference>
<dbReference type="Gene3D" id="1.10.357.10">
    <property type="entry name" value="Tetracycline Repressor, domain 2"/>
    <property type="match status" value="1"/>
</dbReference>
<dbReference type="RefSeq" id="WP_111258553.1">
    <property type="nucleotide sequence ID" value="NZ_POTW01000141.1"/>
</dbReference>
<name>A0A2W2C0W5_9ACTN</name>
<evidence type="ECO:0000256" key="1">
    <source>
        <dbReference type="ARBA" id="ARBA00023015"/>
    </source>
</evidence>
<evidence type="ECO:0000313" key="6">
    <source>
        <dbReference type="EMBL" id="PZF79416.1"/>
    </source>
</evidence>
<dbReference type="SUPFAM" id="SSF48498">
    <property type="entry name" value="Tetracyclin repressor-like, C-terminal domain"/>
    <property type="match status" value="1"/>
</dbReference>
<organism evidence="6 7">
    <name type="scientific">Jiangella anatolica</name>
    <dbReference type="NCBI Taxonomy" id="2670374"/>
    <lineage>
        <taxon>Bacteria</taxon>
        <taxon>Bacillati</taxon>
        <taxon>Actinomycetota</taxon>
        <taxon>Actinomycetes</taxon>
        <taxon>Jiangellales</taxon>
        <taxon>Jiangellaceae</taxon>
        <taxon>Jiangella</taxon>
    </lineage>
</organism>
<keyword evidence="2 4" id="KW-0238">DNA-binding</keyword>
<dbReference type="PRINTS" id="PR00455">
    <property type="entry name" value="HTHTETR"/>
</dbReference>
<dbReference type="InterPro" id="IPR001647">
    <property type="entry name" value="HTH_TetR"/>
</dbReference>
<gene>
    <name evidence="6" type="ORF">C1I92_31290</name>
</gene>
<dbReference type="InterPro" id="IPR023772">
    <property type="entry name" value="DNA-bd_HTH_TetR-type_CS"/>
</dbReference>
<accession>A0A2W2C0W5</accession>
<dbReference type="EMBL" id="POTW01000141">
    <property type="protein sequence ID" value="PZF79416.1"/>
    <property type="molecule type" value="Genomic_DNA"/>
</dbReference>
<dbReference type="InterPro" id="IPR009057">
    <property type="entry name" value="Homeodomain-like_sf"/>
</dbReference>
<dbReference type="Pfam" id="PF16925">
    <property type="entry name" value="TetR_C_13"/>
    <property type="match status" value="1"/>
</dbReference>
<protein>
    <submittedName>
        <fullName evidence="6">TetR family transcriptional regulator</fullName>
    </submittedName>
</protein>
<dbReference type="AlphaFoldDB" id="A0A2W2C0W5"/>
<dbReference type="PROSITE" id="PS01081">
    <property type="entry name" value="HTH_TETR_1"/>
    <property type="match status" value="1"/>
</dbReference>
<evidence type="ECO:0000256" key="3">
    <source>
        <dbReference type="ARBA" id="ARBA00023163"/>
    </source>
</evidence>
<dbReference type="PANTHER" id="PTHR47506:SF1">
    <property type="entry name" value="HTH-TYPE TRANSCRIPTIONAL REGULATOR YJDC"/>
    <property type="match status" value="1"/>
</dbReference>
<evidence type="ECO:0000313" key="7">
    <source>
        <dbReference type="Proteomes" id="UP000248764"/>
    </source>
</evidence>
<evidence type="ECO:0000256" key="4">
    <source>
        <dbReference type="PROSITE-ProRule" id="PRU00335"/>
    </source>
</evidence>
<dbReference type="Pfam" id="PF00440">
    <property type="entry name" value="TetR_N"/>
    <property type="match status" value="1"/>
</dbReference>
<dbReference type="SUPFAM" id="SSF46689">
    <property type="entry name" value="Homeodomain-like"/>
    <property type="match status" value="1"/>
</dbReference>
<sequence length="202" mass="21787">MDPATKSRLGRPRGFDTEDALERATRVFWEQGYDGASLADLTAAMGITRTSMYAAFGNKDELFRLALERYTRDGIDYVAQAMDKPTAEEVARTFLVGAAQASTRPGYPPGCLGVQGSLAAGATAKNARDVLVAWRNDSVAHLRDRFQRAIDEGDLPATSKPTELARYVMTVANGMAVQAVSGATRAELEEVAKAAMKAWPPL</sequence>
<dbReference type="Gene3D" id="1.10.10.60">
    <property type="entry name" value="Homeodomain-like"/>
    <property type="match status" value="1"/>
</dbReference>
<dbReference type="InterPro" id="IPR036271">
    <property type="entry name" value="Tet_transcr_reg_TetR-rel_C_sf"/>
</dbReference>
<evidence type="ECO:0000259" key="5">
    <source>
        <dbReference type="PROSITE" id="PS50977"/>
    </source>
</evidence>
<dbReference type="PROSITE" id="PS50977">
    <property type="entry name" value="HTH_TETR_2"/>
    <property type="match status" value="1"/>
</dbReference>
<feature type="DNA-binding region" description="H-T-H motif" evidence="4">
    <location>
        <begin position="37"/>
        <end position="56"/>
    </location>
</feature>
<feature type="domain" description="HTH tetR-type" evidence="5">
    <location>
        <begin position="14"/>
        <end position="74"/>
    </location>
</feature>
<evidence type="ECO:0000256" key="2">
    <source>
        <dbReference type="ARBA" id="ARBA00023125"/>
    </source>
</evidence>
<keyword evidence="1" id="KW-0805">Transcription regulation</keyword>
<keyword evidence="7" id="KW-1185">Reference proteome</keyword>